<evidence type="ECO:0000259" key="1">
    <source>
        <dbReference type="Pfam" id="PF24573"/>
    </source>
</evidence>
<dbReference type="EMBL" id="AP028921">
    <property type="protein sequence ID" value="BET01733.1"/>
    <property type="molecule type" value="Genomic_DNA"/>
</dbReference>
<dbReference type="PANTHER" id="PTHR16216:SF2">
    <property type="entry name" value="DYNEIN AXONEMAL ASSEMBLY FACTOR 5"/>
    <property type="match status" value="1"/>
</dbReference>
<dbReference type="Gene3D" id="1.25.10.10">
    <property type="entry name" value="Leucine-rich Repeat Variant"/>
    <property type="match status" value="3"/>
</dbReference>
<reference evidence="3 4" key="1">
    <citation type="submission" date="2023-09" db="EMBL/GenBank/DDBJ databases">
        <title>Nesidiocoris tenuis whole genome shotgun sequence.</title>
        <authorList>
            <person name="Shibata T."/>
            <person name="Shimoda M."/>
            <person name="Kobayashi T."/>
            <person name="Uehara T."/>
        </authorList>
    </citation>
    <scope>NUCLEOTIDE SEQUENCE [LARGE SCALE GENOMIC DNA]</scope>
    <source>
        <strain evidence="3 4">Japan</strain>
    </source>
</reference>
<dbReference type="SUPFAM" id="SSF48371">
    <property type="entry name" value="ARM repeat"/>
    <property type="match status" value="2"/>
</dbReference>
<dbReference type="InterPro" id="IPR057978">
    <property type="entry name" value="TPR_DAAF5"/>
</dbReference>
<dbReference type="InterPro" id="IPR056497">
    <property type="entry name" value="HEAT_DAAF5"/>
</dbReference>
<dbReference type="InterPro" id="IPR016024">
    <property type="entry name" value="ARM-type_fold"/>
</dbReference>
<dbReference type="Pfam" id="PF24573">
    <property type="entry name" value="HEAT_DAAF5"/>
    <property type="match status" value="1"/>
</dbReference>
<evidence type="ECO:0000313" key="4">
    <source>
        <dbReference type="Proteomes" id="UP001307889"/>
    </source>
</evidence>
<dbReference type="InterPro" id="IPR011989">
    <property type="entry name" value="ARM-like"/>
</dbReference>
<name>A0ABN7BDH0_9HEMI</name>
<evidence type="ECO:0000313" key="3">
    <source>
        <dbReference type="EMBL" id="BET01733.1"/>
    </source>
</evidence>
<dbReference type="PANTHER" id="PTHR16216">
    <property type="entry name" value="DYNEIN ASSEMBLY FACTOR 5, AXONEMAL"/>
    <property type="match status" value="1"/>
</dbReference>
<gene>
    <name evidence="3" type="ORF">NTJ_14549</name>
</gene>
<dbReference type="Pfam" id="PF25757">
    <property type="entry name" value="TPR_DNAAF5"/>
    <property type="match status" value="1"/>
</dbReference>
<organism evidence="3 4">
    <name type="scientific">Nesidiocoris tenuis</name>
    <dbReference type="NCBI Taxonomy" id="355587"/>
    <lineage>
        <taxon>Eukaryota</taxon>
        <taxon>Metazoa</taxon>
        <taxon>Ecdysozoa</taxon>
        <taxon>Arthropoda</taxon>
        <taxon>Hexapoda</taxon>
        <taxon>Insecta</taxon>
        <taxon>Pterygota</taxon>
        <taxon>Neoptera</taxon>
        <taxon>Paraneoptera</taxon>
        <taxon>Hemiptera</taxon>
        <taxon>Heteroptera</taxon>
        <taxon>Panheteroptera</taxon>
        <taxon>Cimicomorpha</taxon>
        <taxon>Miridae</taxon>
        <taxon>Dicyphina</taxon>
        <taxon>Nesidiocoris</taxon>
    </lineage>
</organism>
<proteinExistence type="predicted"/>
<evidence type="ECO:0000259" key="2">
    <source>
        <dbReference type="Pfam" id="PF25757"/>
    </source>
</evidence>
<protein>
    <submittedName>
        <fullName evidence="3">HEAT repeat containing 2</fullName>
    </submittedName>
</protein>
<sequence>MGDSGDAPCGTLERYANILQSGTKHDKQSALCDLKKIVGQADADLLLDVRAKLQNQLIISLQDRAESVREGALIVSKSLIERLPADGAYVAPLVPALYARVCHRDDRECSEELLALMAEFAILLVEKYGRDLAPYVVEIVEMICQLLAEPSPQIKTTSSLLVVSFSKNLPRETFCNTGKLWRPLVTNITHQRWRVRVSTVEAIEWLMLKGDNKFVAEVTPSLNKKMLDSMHQVRLALVKLAGHWLVKLPDRYSFFSHLIPILLSGLADDNDDIARQASILWREAGDLYLKENDAELKDKINYEEENFENYPPNVPRPNLGCRVLMEREASKFLLALSNELTDWVEIVRIKASILLTQVVLHLEKSITMSLRKIVPQICRAARDENQLVVQNVKLAAEYIGRFVPADVYCQLVVEHIREADEGELLVVAALVRGTRRADLLENLDAIASLMEPQVKGRRQEALLDLIESAMRVGESDVLTIGETVFAALVSVVGLAEGETIRDKAARLLDDFAILGGDRREVFANNSAKLLAKLEDAVWATNCQEQFVLEAVVEVAAEIVTDHLDRILRIFKNATRPDVDPEVLLKIFMTINALLCKADVALTSDDALAKFVRSTLSDCLPAHLRWSAGRKAEALRTAACTCLFMCLSKIRNLEKISRKRIPSEAISPGKISPEKIEITDISQLPSSSYVVESSEEIPKIDIDANFDVNALLPLLMSLIQDPAPKTRILALKSLQIMSADDASDPNCSTIVAQVVKRLDDADNSVRRAAVGVIADYYARHLEVTPPESVNKTLAKFVFSTLLIHLDDKDEDLKISILNCLRILSEVDPRELRAKVCPDNFIDKDVCQKLIDFLDERMKAAKIS</sequence>
<dbReference type="Proteomes" id="UP001307889">
    <property type="component" value="Chromosome 13"/>
</dbReference>
<accession>A0ABN7BDH0</accession>
<feature type="domain" description="Dynein axonemal assembly factor 5 HEAT-repeat" evidence="1">
    <location>
        <begin position="309"/>
        <end position="494"/>
    </location>
</feature>
<keyword evidence="4" id="KW-1185">Reference proteome</keyword>
<dbReference type="InterPro" id="IPR052623">
    <property type="entry name" value="DAAF5"/>
</dbReference>
<feature type="domain" description="Dynein axonemal assembly factor 5 TPR repeats" evidence="2">
    <location>
        <begin position="19"/>
        <end position="299"/>
    </location>
</feature>